<keyword evidence="2" id="KW-0325">Glycoprotein</keyword>
<evidence type="ECO:0000313" key="7">
    <source>
        <dbReference type="Proteomes" id="UP001161757"/>
    </source>
</evidence>
<organism evidence="6 7">
    <name type="scientific">Exophiala dermatitidis</name>
    <name type="common">Black yeast-like fungus</name>
    <name type="synonym">Wangiella dermatitidis</name>
    <dbReference type="NCBI Taxonomy" id="5970"/>
    <lineage>
        <taxon>Eukaryota</taxon>
        <taxon>Fungi</taxon>
        <taxon>Dikarya</taxon>
        <taxon>Ascomycota</taxon>
        <taxon>Pezizomycotina</taxon>
        <taxon>Eurotiomycetes</taxon>
        <taxon>Chaetothyriomycetidae</taxon>
        <taxon>Chaetothyriales</taxon>
        <taxon>Herpotrichiellaceae</taxon>
        <taxon>Exophiala</taxon>
    </lineage>
</organism>
<name>A0AAN6EM73_EXODE</name>
<dbReference type="EMBL" id="JAJGCB010000022">
    <property type="protein sequence ID" value="KAJ8987758.1"/>
    <property type="molecule type" value="Genomic_DNA"/>
</dbReference>
<keyword evidence="1" id="KW-0378">Hydrolase</keyword>
<dbReference type="Pfam" id="PF00328">
    <property type="entry name" value="His_Phos_2"/>
    <property type="match status" value="1"/>
</dbReference>
<evidence type="ECO:0000256" key="5">
    <source>
        <dbReference type="SAM" id="MobiDB-lite"/>
    </source>
</evidence>
<evidence type="ECO:0000256" key="4">
    <source>
        <dbReference type="PIRSR" id="PIRSR000894-2"/>
    </source>
</evidence>
<comment type="caution">
    <text evidence="6">The sequence shown here is derived from an EMBL/GenBank/DDBJ whole genome shotgun (WGS) entry which is preliminary data.</text>
</comment>
<dbReference type="InterPro" id="IPR000560">
    <property type="entry name" value="His_Pase_clade-2"/>
</dbReference>
<evidence type="ECO:0000256" key="2">
    <source>
        <dbReference type="ARBA" id="ARBA00023180"/>
    </source>
</evidence>
<dbReference type="AlphaFoldDB" id="A0AAN6EM73"/>
<dbReference type="Proteomes" id="UP001161757">
    <property type="component" value="Unassembled WGS sequence"/>
</dbReference>
<dbReference type="PIRSF" id="PIRSF000894">
    <property type="entry name" value="Acid_phosphatase"/>
    <property type="match status" value="1"/>
</dbReference>
<feature type="disulfide bond" evidence="4">
    <location>
        <begin position="310"/>
        <end position="323"/>
    </location>
</feature>
<keyword evidence="4" id="KW-1015">Disulfide bond</keyword>
<feature type="active site" description="Nucleophile" evidence="3">
    <location>
        <position position="118"/>
    </location>
</feature>
<feature type="region of interest" description="Disordered" evidence="5">
    <location>
        <begin position="1"/>
        <end position="31"/>
    </location>
</feature>
<reference evidence="6" key="1">
    <citation type="submission" date="2023-01" db="EMBL/GenBank/DDBJ databases">
        <title>Exophiala dermititidis isolated from Cystic Fibrosis Patient.</title>
        <authorList>
            <person name="Kurbessoian T."/>
            <person name="Crocker A."/>
            <person name="Murante D."/>
            <person name="Hogan D.A."/>
            <person name="Stajich J.E."/>
        </authorList>
    </citation>
    <scope>NUCLEOTIDE SEQUENCE</scope>
    <source>
        <strain evidence="6">Ex8</strain>
    </source>
</reference>
<feature type="disulfide bond" evidence="4">
    <location>
        <begin position="107"/>
        <end position="435"/>
    </location>
</feature>
<evidence type="ECO:0008006" key="8">
    <source>
        <dbReference type="Google" id="ProtNLM"/>
    </source>
</evidence>
<gene>
    <name evidence="6" type="ORF">HRR80_008118</name>
</gene>
<dbReference type="GO" id="GO:0003993">
    <property type="term" value="F:acid phosphatase activity"/>
    <property type="evidence" value="ECO:0007669"/>
    <property type="project" value="TreeGrafter"/>
</dbReference>
<evidence type="ECO:0000313" key="6">
    <source>
        <dbReference type="EMBL" id="KAJ8987758.1"/>
    </source>
</evidence>
<accession>A0AAN6EM73</accession>
<sequence length="510" mass="57648">MYLKQDNDLPMPSSLSKPRSKSKSKMGFPASSPRRLSFAIFVVLATFLAVAFFKPTRFGGCDVSFLSKAGVCLATVWNLFYHLGGNGPWIPRADGVAYSDALLPEGCSVDQAHMLSRHAERYPTRNAGARHIELLERLQNPKVELKGPLSFLKSWEYFTDPADPSFENLTATGPYAGTLQAFNTGRTLRQRYDHLIPQDRPTRIWSCGASRDILTAEYFASGFFGPDWLSQGTAELEVIPEDEGRGGDTLTPGDTCYEYVTDGEYGHDHGYQKLEEWQRVFTRPIAKRLSQHAQGLDFSYLDVFNMMEMCGFEILARGSSPWCNIFTHEEWSHFEYARDLLHFYRAGPGNAYAGVMGTLWLDATRNLMMNDSSKDVYFSFVHDGDIVPVLATLQILNERDGAPKLPSHRIKADRRWKTSDVVPMGGRLIFERIACDAKSKGGQGAYFVRLFINDGLVKFPELPTVKNLKHAVRLKDFHDFIASRKELFGDFRQICNISEEAPDRITFLHQ</sequence>
<dbReference type="PANTHER" id="PTHR20963">
    <property type="entry name" value="MULTIPLE INOSITOL POLYPHOSPHATE PHOSPHATASE-RELATED"/>
    <property type="match status" value="1"/>
</dbReference>
<dbReference type="Gene3D" id="3.40.50.1240">
    <property type="entry name" value="Phosphoglycerate mutase-like"/>
    <property type="match status" value="1"/>
</dbReference>
<dbReference type="SUPFAM" id="SSF53254">
    <property type="entry name" value="Phosphoglycerate mutase-like"/>
    <property type="match status" value="1"/>
</dbReference>
<evidence type="ECO:0000256" key="1">
    <source>
        <dbReference type="ARBA" id="ARBA00022801"/>
    </source>
</evidence>
<protein>
    <recommendedName>
        <fullName evidence="8">3-phytase</fullName>
    </recommendedName>
</protein>
<feature type="active site" description="Proton donor" evidence="3">
    <location>
        <position position="383"/>
    </location>
</feature>
<dbReference type="GO" id="GO:0009277">
    <property type="term" value="C:fungal-type cell wall"/>
    <property type="evidence" value="ECO:0007669"/>
    <property type="project" value="TreeGrafter"/>
</dbReference>
<dbReference type="InterPro" id="IPR016274">
    <property type="entry name" value="Histidine_acid_Pase_euk"/>
</dbReference>
<dbReference type="PANTHER" id="PTHR20963:SF18">
    <property type="entry name" value="ACID PHOSPHATASE PHO11-RELATED"/>
    <property type="match status" value="1"/>
</dbReference>
<evidence type="ECO:0000256" key="3">
    <source>
        <dbReference type="PIRSR" id="PIRSR000894-1"/>
    </source>
</evidence>
<dbReference type="CDD" id="cd07061">
    <property type="entry name" value="HP_HAP_like"/>
    <property type="match status" value="1"/>
</dbReference>
<dbReference type="InterPro" id="IPR029033">
    <property type="entry name" value="His_PPase_superfam"/>
</dbReference>
<proteinExistence type="predicted"/>